<dbReference type="GO" id="GO:0003796">
    <property type="term" value="F:lysozyme activity"/>
    <property type="evidence" value="ECO:0007669"/>
    <property type="project" value="UniProtKB-EC"/>
</dbReference>
<dbReference type="EMBL" id="FMVF01000019">
    <property type="protein sequence ID" value="SCY94674.1"/>
    <property type="molecule type" value="Genomic_DNA"/>
</dbReference>
<dbReference type="InterPro" id="IPR051018">
    <property type="entry name" value="Bacteriophage_GH24"/>
</dbReference>
<dbReference type="InterPro" id="IPR002196">
    <property type="entry name" value="Glyco_hydro_24"/>
</dbReference>
<dbReference type="InterPro" id="IPR034690">
    <property type="entry name" value="Endolysin_T4_type"/>
</dbReference>
<evidence type="ECO:0000256" key="4">
    <source>
        <dbReference type="ARBA" id="ARBA00022801"/>
    </source>
</evidence>
<evidence type="ECO:0000256" key="1">
    <source>
        <dbReference type="ARBA" id="ARBA00000632"/>
    </source>
</evidence>
<accession>A0A1G5K2J0</accession>
<organism evidence="8 9">
    <name type="scientific">Flavobacterium caeni</name>
    <dbReference type="NCBI Taxonomy" id="490189"/>
    <lineage>
        <taxon>Bacteria</taxon>
        <taxon>Pseudomonadati</taxon>
        <taxon>Bacteroidota</taxon>
        <taxon>Flavobacteriia</taxon>
        <taxon>Flavobacteriales</taxon>
        <taxon>Flavobacteriaceae</taxon>
        <taxon>Flavobacterium</taxon>
    </lineage>
</organism>
<evidence type="ECO:0000256" key="6">
    <source>
        <dbReference type="ARBA" id="ARBA00023295"/>
    </source>
</evidence>
<keyword evidence="9" id="KW-1185">Reference proteome</keyword>
<evidence type="ECO:0000313" key="9">
    <source>
        <dbReference type="Proteomes" id="UP000199354"/>
    </source>
</evidence>
<evidence type="ECO:0000256" key="2">
    <source>
        <dbReference type="ARBA" id="ARBA00022529"/>
    </source>
</evidence>
<dbReference type="STRING" id="490189.SAMN02927903_03044"/>
<dbReference type="AlphaFoldDB" id="A0A1G5K2J0"/>
<dbReference type="InterPro" id="IPR033907">
    <property type="entry name" value="Endolysin_autolysin"/>
</dbReference>
<dbReference type="GO" id="GO:0031640">
    <property type="term" value="P:killing of cells of another organism"/>
    <property type="evidence" value="ECO:0007669"/>
    <property type="project" value="UniProtKB-KW"/>
</dbReference>
<proteinExistence type="inferred from homology"/>
<dbReference type="InterPro" id="IPR023346">
    <property type="entry name" value="Lysozyme-like_dom_sf"/>
</dbReference>
<dbReference type="SUPFAM" id="SSF53955">
    <property type="entry name" value="Lysozyme-like"/>
    <property type="match status" value="1"/>
</dbReference>
<dbReference type="Proteomes" id="UP000199354">
    <property type="component" value="Unassembled WGS sequence"/>
</dbReference>
<dbReference type="Gene3D" id="1.10.530.40">
    <property type="match status" value="1"/>
</dbReference>
<keyword evidence="3 7" id="KW-0081">Bacteriolytic enzyme</keyword>
<keyword evidence="2 7" id="KW-0929">Antimicrobial</keyword>
<evidence type="ECO:0000256" key="5">
    <source>
        <dbReference type="ARBA" id="ARBA00023200"/>
    </source>
</evidence>
<dbReference type="PANTHER" id="PTHR38107">
    <property type="match status" value="1"/>
</dbReference>
<protein>
    <recommendedName>
        <fullName evidence="7">Lysozyme</fullName>
        <ecNumber evidence="7">3.2.1.17</ecNumber>
    </recommendedName>
</protein>
<evidence type="ECO:0000313" key="8">
    <source>
        <dbReference type="EMBL" id="SCY94674.1"/>
    </source>
</evidence>
<dbReference type="InterPro" id="IPR023347">
    <property type="entry name" value="Lysozyme_dom_sf"/>
</dbReference>
<comment type="similarity">
    <text evidence="7">Belongs to the glycosyl hydrolase 24 family.</text>
</comment>
<dbReference type="EC" id="3.2.1.17" evidence="7"/>
<dbReference type="CDD" id="cd00737">
    <property type="entry name" value="lyz_endolysin_autolysin"/>
    <property type="match status" value="1"/>
</dbReference>
<evidence type="ECO:0000256" key="7">
    <source>
        <dbReference type="RuleBase" id="RU003788"/>
    </source>
</evidence>
<dbReference type="Pfam" id="PF00959">
    <property type="entry name" value="Phage_lysozyme"/>
    <property type="match status" value="1"/>
</dbReference>
<dbReference type="GO" id="GO:0009253">
    <property type="term" value="P:peptidoglycan catabolic process"/>
    <property type="evidence" value="ECO:0007669"/>
    <property type="project" value="InterPro"/>
</dbReference>
<dbReference type="PANTHER" id="PTHR38107:SF3">
    <property type="entry name" value="LYSOZYME RRRD-RELATED"/>
    <property type="match status" value="1"/>
</dbReference>
<dbReference type="GO" id="GO:0016998">
    <property type="term" value="P:cell wall macromolecule catabolic process"/>
    <property type="evidence" value="ECO:0007669"/>
    <property type="project" value="InterPro"/>
</dbReference>
<gene>
    <name evidence="8" type="ORF">SAMN02927903_03044</name>
</gene>
<reference evidence="8 9" key="1">
    <citation type="submission" date="2016-10" db="EMBL/GenBank/DDBJ databases">
        <authorList>
            <person name="de Groot N.N."/>
        </authorList>
    </citation>
    <scope>NUCLEOTIDE SEQUENCE [LARGE SCALE GENOMIC DNA]</scope>
    <source>
        <strain evidence="8 9">CGMCC 1.7031</strain>
    </source>
</reference>
<dbReference type="RefSeq" id="WP_091146400.1">
    <property type="nucleotide sequence ID" value="NZ_FMVF01000019.1"/>
</dbReference>
<dbReference type="GO" id="GO:0042742">
    <property type="term" value="P:defense response to bacterium"/>
    <property type="evidence" value="ECO:0007669"/>
    <property type="project" value="UniProtKB-KW"/>
</dbReference>
<evidence type="ECO:0000256" key="3">
    <source>
        <dbReference type="ARBA" id="ARBA00022638"/>
    </source>
</evidence>
<dbReference type="OrthoDB" id="5327667at2"/>
<keyword evidence="5" id="KW-1035">Host cytoplasm</keyword>
<keyword evidence="4 7" id="KW-0378">Hydrolase</keyword>
<sequence>MKLDLNGYNIIADFEGFRSKPYLCSAGVPTIGYGTTIYPNGRKVTMKDPEISKATAFGYLKFIADLFARDVTSLVKSKINQSQFNALVSFAYNLGSDIDADDIPEGLGDSTLLKKVNRNPSDPAIASEFAKWNKASGKVSSGLVKRRAKEAKIYFS</sequence>
<comment type="catalytic activity">
    <reaction evidence="1 7">
        <text>Hydrolysis of (1-&gt;4)-beta-linkages between N-acetylmuramic acid and N-acetyl-D-glucosamine residues in a peptidoglycan and between N-acetyl-D-glucosamine residues in chitodextrins.</text>
        <dbReference type="EC" id="3.2.1.17"/>
    </reaction>
</comment>
<keyword evidence="6 7" id="KW-0326">Glycosidase</keyword>
<name>A0A1G5K2J0_9FLAO</name>
<dbReference type="HAMAP" id="MF_04110">
    <property type="entry name" value="ENDOLYSIN_T4"/>
    <property type="match status" value="1"/>
</dbReference>